<evidence type="ECO:0000256" key="7">
    <source>
        <dbReference type="SAM" id="Phobius"/>
    </source>
</evidence>
<gene>
    <name evidence="8" type="ORF">CLV34_0555</name>
</gene>
<feature type="transmembrane region" description="Helical" evidence="7">
    <location>
        <begin position="245"/>
        <end position="261"/>
    </location>
</feature>
<keyword evidence="9" id="KW-1185">Reference proteome</keyword>
<reference evidence="8 9" key="1">
    <citation type="submission" date="2017-11" db="EMBL/GenBank/DDBJ databases">
        <title>Genomic Encyclopedia of Archaeal and Bacterial Type Strains, Phase II (KMG-II): From Individual Species to Whole Genera.</title>
        <authorList>
            <person name="Goeker M."/>
        </authorList>
    </citation>
    <scope>NUCLEOTIDE SEQUENCE [LARGE SCALE GENOMIC DNA]</scope>
    <source>
        <strain evidence="8 9">DSM 22413</strain>
    </source>
</reference>
<evidence type="ECO:0000256" key="1">
    <source>
        <dbReference type="ARBA" id="ARBA00004141"/>
    </source>
</evidence>
<dbReference type="NCBIfam" id="NF041756">
    <property type="entry name" value="EfeU"/>
    <property type="match status" value="1"/>
</dbReference>
<feature type="transmembrane region" description="Helical" evidence="7">
    <location>
        <begin position="273"/>
        <end position="294"/>
    </location>
</feature>
<dbReference type="GO" id="GO:0033573">
    <property type="term" value="C:high-affinity iron permease complex"/>
    <property type="evidence" value="ECO:0007669"/>
    <property type="project" value="InterPro"/>
</dbReference>
<comment type="subcellular location">
    <subcellularLocation>
        <location evidence="1">Membrane</location>
        <topology evidence="1">Multi-pass membrane protein</topology>
    </subcellularLocation>
</comment>
<evidence type="ECO:0000256" key="3">
    <source>
        <dbReference type="ARBA" id="ARBA00022692"/>
    </source>
</evidence>
<evidence type="ECO:0000313" key="9">
    <source>
        <dbReference type="Proteomes" id="UP000231586"/>
    </source>
</evidence>
<comment type="caution">
    <text evidence="8">The sequence shown here is derived from an EMBL/GenBank/DDBJ whole genome shotgun (WGS) entry which is preliminary data.</text>
</comment>
<dbReference type="PANTHER" id="PTHR31632">
    <property type="entry name" value="IRON TRANSPORTER FTH1"/>
    <property type="match status" value="1"/>
</dbReference>
<proteinExistence type="inferred from homology"/>
<protein>
    <submittedName>
        <fullName evidence="8">High-affinity iron transporter</fullName>
    </submittedName>
</protein>
<dbReference type="RefSeq" id="WP_100348687.1">
    <property type="nucleotide sequence ID" value="NZ_PGTZ01000006.1"/>
</dbReference>
<feature type="transmembrane region" description="Helical" evidence="7">
    <location>
        <begin position="102"/>
        <end position="124"/>
    </location>
</feature>
<organism evidence="8 9">
    <name type="scientific">Luteimicrobium subarcticum</name>
    <dbReference type="NCBI Taxonomy" id="620910"/>
    <lineage>
        <taxon>Bacteria</taxon>
        <taxon>Bacillati</taxon>
        <taxon>Actinomycetota</taxon>
        <taxon>Actinomycetes</taxon>
        <taxon>Micrococcales</taxon>
        <taxon>Luteimicrobium</taxon>
    </lineage>
</organism>
<keyword evidence="5 7" id="KW-0472">Membrane</keyword>
<dbReference type="AlphaFoldDB" id="A0A2M8WUX1"/>
<feature type="transmembrane region" description="Helical" evidence="7">
    <location>
        <begin position="6"/>
        <end position="26"/>
    </location>
</feature>
<evidence type="ECO:0000256" key="6">
    <source>
        <dbReference type="SAM" id="MobiDB-lite"/>
    </source>
</evidence>
<feature type="transmembrane region" description="Helical" evidence="7">
    <location>
        <begin position="33"/>
        <end position="52"/>
    </location>
</feature>
<accession>A0A2M8WUX1</accession>
<evidence type="ECO:0000313" key="8">
    <source>
        <dbReference type="EMBL" id="PJI94709.1"/>
    </source>
</evidence>
<feature type="transmembrane region" description="Helical" evidence="7">
    <location>
        <begin position="177"/>
        <end position="197"/>
    </location>
</feature>
<feature type="transmembrane region" description="Helical" evidence="7">
    <location>
        <begin position="491"/>
        <end position="509"/>
    </location>
</feature>
<keyword evidence="3 7" id="KW-0812">Transmembrane</keyword>
<evidence type="ECO:0000256" key="5">
    <source>
        <dbReference type="ARBA" id="ARBA00023136"/>
    </source>
</evidence>
<evidence type="ECO:0000256" key="2">
    <source>
        <dbReference type="ARBA" id="ARBA00008333"/>
    </source>
</evidence>
<dbReference type="InterPro" id="IPR004923">
    <property type="entry name" value="FTR1/Fip1/EfeU"/>
</dbReference>
<feature type="region of interest" description="Disordered" evidence="6">
    <location>
        <begin position="528"/>
        <end position="552"/>
    </location>
</feature>
<sequence>MLGTFVIGLREGLEAALVVGILATFLKRNGASLVPMWCGVVAAVLLSVGVGVTLDLVSRSLPQAAQEGMESIISLVAILFVTSMVVWMNSHSRGMKKELEAAAGDALAQGTTWALVAMAFLAILKEGFETSVFLLATFQASTSTVAAVTGAVLGIVVAVALGVGIYQGGVRFNLGRFFQITSVFLILVAGGLVVSMLHTAHGAGWITVGQGRTVDLAWLTPPGSVRAALITGVLGIPADPRVVEVLGWFLYVVPMLALALWPQKHRLSAAGAVRFKLTVAGGLAVAAVALAVLVPAVGTYDDRSAAPAVASADDPTQVGSATLTGGQRILALTGTDGRPASTVSLAGHPGVATVVDGVAAQEARFTTDAPGASLPATVTLADLTTYGGGRLPVGVNPQTAPGPFEAAWTQQVTTDATTTGDDVLLDASQATKTVLTLSGGGLAASRTVTVDAADLPGAAPDWTVDPAHVSQVVSAVAAHRHDAQDRLLWKLYLPAVLLAAALGFAVAGLRGRRRLAAATVAVQSVAPPQTTRPAKAVPTASAVPDAASASTP</sequence>
<dbReference type="GO" id="GO:0015093">
    <property type="term" value="F:ferrous iron transmembrane transporter activity"/>
    <property type="evidence" value="ECO:0007669"/>
    <property type="project" value="TreeGrafter"/>
</dbReference>
<name>A0A2M8WUX1_9MICO</name>
<feature type="transmembrane region" description="Helical" evidence="7">
    <location>
        <begin position="72"/>
        <end position="90"/>
    </location>
</feature>
<dbReference type="Pfam" id="PF03239">
    <property type="entry name" value="FTR1"/>
    <property type="match status" value="1"/>
</dbReference>
<keyword evidence="4 7" id="KW-1133">Transmembrane helix</keyword>
<evidence type="ECO:0000256" key="4">
    <source>
        <dbReference type="ARBA" id="ARBA00022989"/>
    </source>
</evidence>
<dbReference type="Proteomes" id="UP000231586">
    <property type="component" value="Unassembled WGS sequence"/>
</dbReference>
<dbReference type="PANTHER" id="PTHR31632:SF2">
    <property type="entry name" value="PLASMA MEMBRANE IRON PERMEASE"/>
    <property type="match status" value="1"/>
</dbReference>
<comment type="similarity">
    <text evidence="2">Belongs to the oxidase-dependent Fe transporter (OFeT) (TC 9.A.10.1) family.</text>
</comment>
<feature type="transmembrane region" description="Helical" evidence="7">
    <location>
        <begin position="144"/>
        <end position="165"/>
    </location>
</feature>
<dbReference type="EMBL" id="PGTZ01000006">
    <property type="protein sequence ID" value="PJI94709.1"/>
    <property type="molecule type" value="Genomic_DNA"/>
</dbReference>